<evidence type="ECO:0000313" key="2">
    <source>
        <dbReference type="EMBL" id="KWT70046.1"/>
    </source>
</evidence>
<dbReference type="InterPro" id="IPR000073">
    <property type="entry name" value="AB_hydrolase_1"/>
</dbReference>
<evidence type="ECO:0000259" key="1">
    <source>
        <dbReference type="Pfam" id="PF00561"/>
    </source>
</evidence>
<dbReference type="Proteomes" id="UP000059074">
    <property type="component" value="Unassembled WGS sequence"/>
</dbReference>
<gene>
    <name evidence="2" type="ORF">APY04_1255</name>
</gene>
<dbReference type="SUPFAM" id="SSF53474">
    <property type="entry name" value="alpha/beta-Hydrolases"/>
    <property type="match status" value="1"/>
</dbReference>
<name>A0A109BJM6_HYPSL</name>
<dbReference type="RefSeq" id="WP_068460790.1">
    <property type="nucleotide sequence ID" value="NZ_LMTR01000040.1"/>
</dbReference>
<dbReference type="EMBL" id="LMTR01000040">
    <property type="protein sequence ID" value="KWT70046.1"/>
    <property type="molecule type" value="Genomic_DNA"/>
</dbReference>
<dbReference type="PATRIC" id="fig|121290.4.peg.3217"/>
<dbReference type="InterPro" id="IPR050471">
    <property type="entry name" value="AB_hydrolase"/>
</dbReference>
<dbReference type="GO" id="GO:0046503">
    <property type="term" value="P:glycerolipid catabolic process"/>
    <property type="evidence" value="ECO:0007669"/>
    <property type="project" value="TreeGrafter"/>
</dbReference>
<sequence length="252" mass="26915">MRTFSSDGTEIAFLDQGEGEPVLLIHGFASNIVTNWVDTGWVRTLTEAGYRVIAYDNRGHGRSEKLYRLEDYGAPLMAEDACRLMDHLSIERAHVLGYSMGARISAFLGLAHPDRVRSVVFGGLGINMVRGLAGTGPIAIALEAASIDDVTNPTARTFRSFAEQTGSDLKALAVCIRSARAPLTADAVATLKRPVLVVVGDRDVIGGSADELAALIPGAEAVTLANRDHMKAVGDRKFKTAVLEFFAAVDAD</sequence>
<feature type="domain" description="AB hydrolase-1" evidence="1">
    <location>
        <begin position="21"/>
        <end position="121"/>
    </location>
</feature>
<dbReference type="AlphaFoldDB" id="A0A109BJM6"/>
<dbReference type="InterPro" id="IPR029058">
    <property type="entry name" value="AB_hydrolase_fold"/>
</dbReference>
<dbReference type="PRINTS" id="PR00111">
    <property type="entry name" value="ABHYDROLASE"/>
</dbReference>
<dbReference type="GO" id="GO:0004806">
    <property type="term" value="F:triacylglycerol lipase activity"/>
    <property type="evidence" value="ECO:0007669"/>
    <property type="project" value="TreeGrafter"/>
</dbReference>
<dbReference type="PANTHER" id="PTHR43433:SF5">
    <property type="entry name" value="AB HYDROLASE-1 DOMAIN-CONTAINING PROTEIN"/>
    <property type="match status" value="1"/>
</dbReference>
<keyword evidence="3" id="KW-1185">Reference proteome</keyword>
<accession>A0A109BJM6</accession>
<reference evidence="2 3" key="1">
    <citation type="submission" date="2015-10" db="EMBL/GenBank/DDBJ databases">
        <title>Transcriptomic analysis of a linuron degrading triple-species bacterial consortium.</title>
        <authorList>
            <person name="Albers P."/>
        </authorList>
    </citation>
    <scope>NUCLEOTIDE SEQUENCE [LARGE SCALE GENOMIC DNA]</scope>
    <source>
        <strain evidence="2 3">WDL6</strain>
    </source>
</reference>
<evidence type="ECO:0000313" key="3">
    <source>
        <dbReference type="Proteomes" id="UP000059074"/>
    </source>
</evidence>
<keyword evidence="2" id="KW-0378">Hydrolase</keyword>
<protein>
    <submittedName>
        <fullName evidence="2">Hydrolase</fullName>
    </submittedName>
</protein>
<dbReference type="PANTHER" id="PTHR43433">
    <property type="entry name" value="HYDROLASE, ALPHA/BETA FOLD FAMILY PROTEIN"/>
    <property type="match status" value="1"/>
</dbReference>
<dbReference type="STRING" id="121290.APY04_1255"/>
<proteinExistence type="predicted"/>
<dbReference type="Pfam" id="PF00561">
    <property type="entry name" value="Abhydrolase_1"/>
    <property type="match status" value="1"/>
</dbReference>
<organism evidence="2 3">
    <name type="scientific">Hyphomicrobium sulfonivorans</name>
    <dbReference type="NCBI Taxonomy" id="121290"/>
    <lineage>
        <taxon>Bacteria</taxon>
        <taxon>Pseudomonadati</taxon>
        <taxon>Pseudomonadota</taxon>
        <taxon>Alphaproteobacteria</taxon>
        <taxon>Hyphomicrobiales</taxon>
        <taxon>Hyphomicrobiaceae</taxon>
        <taxon>Hyphomicrobium</taxon>
    </lineage>
</organism>
<dbReference type="Gene3D" id="3.40.50.1820">
    <property type="entry name" value="alpha/beta hydrolase"/>
    <property type="match status" value="1"/>
</dbReference>
<comment type="caution">
    <text evidence="2">The sequence shown here is derived from an EMBL/GenBank/DDBJ whole genome shotgun (WGS) entry which is preliminary data.</text>
</comment>